<feature type="coiled-coil region" evidence="1">
    <location>
        <begin position="439"/>
        <end position="516"/>
    </location>
</feature>
<evidence type="ECO:0000313" key="3">
    <source>
        <dbReference type="Proteomes" id="UP000688137"/>
    </source>
</evidence>
<proteinExistence type="predicted"/>
<keyword evidence="1" id="KW-0175">Coiled coil</keyword>
<protein>
    <submittedName>
        <fullName evidence="2">Uncharacterized protein</fullName>
    </submittedName>
</protein>
<sequence>MINQKSLSILQLIPENFQRSSKSLTTIIKKQINEDEKQVRPIKFLYVNQEKKNKLNIGQVEKYKQLLRTGASSFIFYIYKNKDCQENYFNSLQRTEIKVPLIDTTLQIGIYVWDHIHYIDQKSINVYQFQCILGTQEDENNQLLFVVSQLASKIVLIIENYNQEEIEIIKQLKAHGYKDSIDVFNLIYTIKIPIYCDSEEVRYINLYENNLWEKVYVYKKSSKDTMKLWQEETLMSLTKKTYKDIEVDILTVLSVVNYLKQLNFSEENCDLIFLNAIKKQIEYSKKDIQEQYIQEIQKLCSNSNHFQQNQLLLTLNQIRNNAQNQYYQQLSQFLNLEEYQRQLIELSQFINNIEEDCLNLFHDVAHYDLLQRMKHNIKSSQNNDTFLNHYQNFLSMLRNFDDIMGVKYKYLKRHFKKKYNKLLHFYILSTFEREQIDFIEQIELDIEQLQITVDQLQNEVEEFEYKIKISQSKHHTRQSSLQTTIGMAQSQHYESLQKLNQKVETLQSQAHVWIKQ</sequence>
<dbReference type="Proteomes" id="UP000688137">
    <property type="component" value="Unassembled WGS sequence"/>
</dbReference>
<gene>
    <name evidence="2" type="ORF">PPRIM_AZ9-3.1.T0170044</name>
</gene>
<keyword evidence="3" id="KW-1185">Reference proteome</keyword>
<name>A0A8S1K7U6_PARPR</name>
<evidence type="ECO:0000313" key="2">
    <source>
        <dbReference type="EMBL" id="CAD8050413.1"/>
    </source>
</evidence>
<dbReference type="OMA" id="SQHYESL"/>
<organism evidence="2 3">
    <name type="scientific">Paramecium primaurelia</name>
    <dbReference type="NCBI Taxonomy" id="5886"/>
    <lineage>
        <taxon>Eukaryota</taxon>
        <taxon>Sar</taxon>
        <taxon>Alveolata</taxon>
        <taxon>Ciliophora</taxon>
        <taxon>Intramacronucleata</taxon>
        <taxon>Oligohymenophorea</taxon>
        <taxon>Peniculida</taxon>
        <taxon>Parameciidae</taxon>
        <taxon>Paramecium</taxon>
    </lineage>
</organism>
<dbReference type="AlphaFoldDB" id="A0A8S1K7U6"/>
<dbReference type="EMBL" id="CAJJDM010000012">
    <property type="protein sequence ID" value="CAD8050413.1"/>
    <property type="molecule type" value="Genomic_DNA"/>
</dbReference>
<evidence type="ECO:0000256" key="1">
    <source>
        <dbReference type="SAM" id="Coils"/>
    </source>
</evidence>
<comment type="caution">
    <text evidence="2">The sequence shown here is derived from an EMBL/GenBank/DDBJ whole genome shotgun (WGS) entry which is preliminary data.</text>
</comment>
<reference evidence="2" key="1">
    <citation type="submission" date="2021-01" db="EMBL/GenBank/DDBJ databases">
        <authorList>
            <consortium name="Genoscope - CEA"/>
            <person name="William W."/>
        </authorList>
    </citation>
    <scope>NUCLEOTIDE SEQUENCE</scope>
</reference>
<accession>A0A8S1K7U6</accession>